<organism evidence="2 3">
    <name type="scientific">Steinernema carpocapsae</name>
    <name type="common">Entomopathogenic nematode</name>
    <dbReference type="NCBI Taxonomy" id="34508"/>
    <lineage>
        <taxon>Eukaryota</taxon>
        <taxon>Metazoa</taxon>
        <taxon>Ecdysozoa</taxon>
        <taxon>Nematoda</taxon>
        <taxon>Chromadorea</taxon>
        <taxon>Rhabditida</taxon>
        <taxon>Tylenchina</taxon>
        <taxon>Panagrolaimomorpha</taxon>
        <taxon>Strongyloidoidea</taxon>
        <taxon>Steinernematidae</taxon>
        <taxon>Steinernema</taxon>
    </lineage>
</organism>
<comment type="caution">
    <text evidence="2">The sequence shown here is derived from an EMBL/GenBank/DDBJ whole genome shotgun (WGS) entry which is preliminary data.</text>
</comment>
<reference evidence="2 3" key="2">
    <citation type="journal article" date="2019" name="G3 (Bethesda)">
        <title>Hybrid Assembly of the Genome of the Entomopathogenic Nematode Steinernema carpocapsae Identifies the X-Chromosome.</title>
        <authorList>
            <person name="Serra L."/>
            <person name="Macchietto M."/>
            <person name="Macias-Munoz A."/>
            <person name="McGill C.J."/>
            <person name="Rodriguez I.M."/>
            <person name="Rodriguez B."/>
            <person name="Murad R."/>
            <person name="Mortazavi A."/>
        </authorList>
    </citation>
    <scope>NUCLEOTIDE SEQUENCE [LARGE SCALE GENOMIC DNA]</scope>
    <source>
        <strain evidence="2 3">ALL</strain>
    </source>
</reference>
<proteinExistence type="predicted"/>
<dbReference type="Proteomes" id="UP000298663">
    <property type="component" value="Unassembled WGS sequence"/>
</dbReference>
<reference evidence="2 3" key="1">
    <citation type="journal article" date="2015" name="Genome Biol.">
        <title>Comparative genomics of Steinernema reveals deeply conserved gene regulatory networks.</title>
        <authorList>
            <person name="Dillman A.R."/>
            <person name="Macchietto M."/>
            <person name="Porter C.F."/>
            <person name="Rogers A."/>
            <person name="Williams B."/>
            <person name="Antoshechkin I."/>
            <person name="Lee M.M."/>
            <person name="Goodwin Z."/>
            <person name="Lu X."/>
            <person name="Lewis E.E."/>
            <person name="Goodrich-Blair H."/>
            <person name="Stock S.P."/>
            <person name="Adams B.J."/>
            <person name="Sternberg P.W."/>
            <person name="Mortazavi A."/>
        </authorList>
    </citation>
    <scope>NUCLEOTIDE SEQUENCE [LARGE SCALE GENOMIC DNA]</scope>
    <source>
        <strain evidence="2 3">ALL</strain>
    </source>
</reference>
<dbReference type="EMBL" id="AZBU02000011">
    <property type="protein sequence ID" value="TKR61467.1"/>
    <property type="molecule type" value="Genomic_DNA"/>
</dbReference>
<sequence>MTTLPFLVLIVAPIIFADNNDPHDPQVIEAATKAITQKGQSPAGLRIMSSHSQASPVGTTYDIVFFYTQGGGAIQHMVVMQPVDKNAPVQIITFG</sequence>
<name>A0A4U5LYW0_STECR</name>
<keyword evidence="1" id="KW-0732">Signal</keyword>
<evidence type="ECO:0000256" key="1">
    <source>
        <dbReference type="SAM" id="SignalP"/>
    </source>
</evidence>
<feature type="signal peptide" evidence="1">
    <location>
        <begin position="1"/>
        <end position="17"/>
    </location>
</feature>
<evidence type="ECO:0000313" key="3">
    <source>
        <dbReference type="Proteomes" id="UP000298663"/>
    </source>
</evidence>
<dbReference type="AlphaFoldDB" id="A0A4U5LYW0"/>
<accession>A0A4U5LYW0</accession>
<gene>
    <name evidence="2" type="ORF">L596_028571</name>
</gene>
<keyword evidence="3" id="KW-1185">Reference proteome</keyword>
<evidence type="ECO:0000313" key="2">
    <source>
        <dbReference type="EMBL" id="TKR61467.1"/>
    </source>
</evidence>
<feature type="chain" id="PRO_5021021022" description="Cystatin domain-containing protein" evidence="1">
    <location>
        <begin position="18"/>
        <end position="95"/>
    </location>
</feature>
<evidence type="ECO:0008006" key="4">
    <source>
        <dbReference type="Google" id="ProtNLM"/>
    </source>
</evidence>
<protein>
    <recommendedName>
        <fullName evidence="4">Cystatin domain-containing protein</fullName>
    </recommendedName>
</protein>